<keyword evidence="2" id="KW-0695">RNA-directed DNA polymerase</keyword>
<organism evidence="2">
    <name type="scientific">Tanacetum cinerariifolium</name>
    <name type="common">Dalmatian daisy</name>
    <name type="synonym">Chrysanthemum cinerariifolium</name>
    <dbReference type="NCBI Taxonomy" id="118510"/>
    <lineage>
        <taxon>Eukaryota</taxon>
        <taxon>Viridiplantae</taxon>
        <taxon>Streptophyta</taxon>
        <taxon>Embryophyta</taxon>
        <taxon>Tracheophyta</taxon>
        <taxon>Spermatophyta</taxon>
        <taxon>Magnoliopsida</taxon>
        <taxon>eudicotyledons</taxon>
        <taxon>Gunneridae</taxon>
        <taxon>Pentapetalae</taxon>
        <taxon>asterids</taxon>
        <taxon>campanulids</taxon>
        <taxon>Asterales</taxon>
        <taxon>Asteraceae</taxon>
        <taxon>Asteroideae</taxon>
        <taxon>Anthemideae</taxon>
        <taxon>Anthemidinae</taxon>
        <taxon>Tanacetum</taxon>
    </lineage>
</organism>
<accession>A0A6L2JBF1</accession>
<evidence type="ECO:0000256" key="1">
    <source>
        <dbReference type="SAM" id="MobiDB-lite"/>
    </source>
</evidence>
<dbReference type="GO" id="GO:0003964">
    <property type="term" value="F:RNA-directed DNA polymerase activity"/>
    <property type="evidence" value="ECO:0007669"/>
    <property type="project" value="UniProtKB-KW"/>
</dbReference>
<dbReference type="EMBL" id="BKCJ010000565">
    <property type="protein sequence ID" value="GEU34343.1"/>
    <property type="molecule type" value="Genomic_DNA"/>
</dbReference>
<dbReference type="AlphaFoldDB" id="A0A6L2JBF1"/>
<gene>
    <name evidence="2" type="ORF">Tci_006321</name>
</gene>
<feature type="region of interest" description="Disordered" evidence="1">
    <location>
        <begin position="278"/>
        <end position="356"/>
    </location>
</feature>
<name>A0A6L2JBF1_TANCI</name>
<comment type="caution">
    <text evidence="2">The sequence shown here is derived from an EMBL/GenBank/DDBJ whole genome shotgun (WGS) entry which is preliminary data.</text>
</comment>
<evidence type="ECO:0000313" key="2">
    <source>
        <dbReference type="EMBL" id="GEU34343.1"/>
    </source>
</evidence>
<keyword evidence="2" id="KW-0548">Nucleotidyltransferase</keyword>
<feature type="compositionally biased region" description="Basic and acidic residues" evidence="1">
    <location>
        <begin position="279"/>
        <end position="288"/>
    </location>
</feature>
<proteinExistence type="predicted"/>
<protein>
    <submittedName>
        <fullName evidence="2">Reverse transcriptase domain-containing protein</fullName>
    </submittedName>
</protein>
<feature type="region of interest" description="Disordered" evidence="1">
    <location>
        <begin position="368"/>
        <end position="392"/>
    </location>
</feature>
<reference evidence="2" key="1">
    <citation type="journal article" date="2019" name="Sci. Rep.">
        <title>Draft genome of Tanacetum cinerariifolium, the natural source of mosquito coil.</title>
        <authorList>
            <person name="Yamashiro T."/>
            <person name="Shiraishi A."/>
            <person name="Satake H."/>
            <person name="Nakayama K."/>
        </authorList>
    </citation>
    <scope>NUCLEOTIDE SEQUENCE</scope>
</reference>
<dbReference type="PANTHER" id="PTHR33240">
    <property type="entry name" value="OS08G0508500 PROTEIN"/>
    <property type="match status" value="1"/>
</dbReference>
<keyword evidence="2" id="KW-0808">Transferase</keyword>
<dbReference type="PANTHER" id="PTHR33240:SF15">
    <property type="entry name" value="GAG-PRO-LIKE PROTEIN"/>
    <property type="match status" value="1"/>
</dbReference>
<feature type="compositionally biased region" description="Basic residues" evidence="1">
    <location>
        <begin position="314"/>
        <end position="323"/>
    </location>
</feature>
<sequence>MRKLLTNATLPQQQSHHCMPYFMRKLMIQRPGSIYRTYNYLLTFTPSSSQLILTLTTELDLGSSPEARLTRLSLLFSRTRSKMPGPSEGGGPEGQDEREVTPPSLTKEQIEGHLSALRSLIKDHNRNNKTDPIQLDFYEEDTAAKDTRIVKEKEVVDDGLRKPFKEVLKTPLTRRIIEFASPEYKIPNNIKLYDGTTNSKDHLDLREALAARYSVRIVCFKEPHEITKIVRRSNESLTAFKERWTVKTGFIMGVSEVMKILSFIDSLKCPKDFAQMELPKGETGEQHRKSYFPPVRRDDSPLRNSNHMTDQRRYNLRNNHKRRDNYVPYRGRDNRPPYPPSRGDYQAREKGHHTNDCHHLKSQLEAALESGKPNHLIRDVRQKGRGNQKGDGLEQAKIINMIRIKSLKEKKRKAREVTEEWMNTPITFPPVSTEDVSDEPLIVEAEVEGYLVMRIYVDRGESVEVMFEHCFENLSQAIKARLKETQMDLVGFIGEATKPLDKIKLEVCFRNEGLCRRTTMKFTVNRAPSPYNVILGRTGLKTLRAIPSTIYSMMKFPTLKGVATLVTRSVVISECRRLEKKHLVVIGGGLPETCKAQLKLLLKENMDIFALVPSDMTGVPRRVIEHNLNVDTSIKTERQKRRVLALEKGKLVAKDVNE</sequence>
<feature type="compositionally biased region" description="Basic and acidic residues" evidence="1">
    <location>
        <begin position="345"/>
        <end position="356"/>
    </location>
</feature>
<feature type="region of interest" description="Disordered" evidence="1">
    <location>
        <begin position="77"/>
        <end position="107"/>
    </location>
</feature>